<dbReference type="Proteomes" id="UP000242519">
    <property type="component" value="Unassembled WGS sequence"/>
</dbReference>
<evidence type="ECO:0000313" key="1">
    <source>
        <dbReference type="EMBL" id="OWP04168.1"/>
    </source>
</evidence>
<protein>
    <submittedName>
        <fullName evidence="1">Uncharacterized protein</fullName>
    </submittedName>
</protein>
<dbReference type="InParanoid" id="A0A218Z853"/>
<reference evidence="1 2" key="1">
    <citation type="submission" date="2017-04" db="EMBL/GenBank/DDBJ databases">
        <title>Draft genome sequence of Marssonina coronaria NL1: causal agent of apple blotch.</title>
        <authorList>
            <person name="Cheng Q."/>
        </authorList>
    </citation>
    <scope>NUCLEOTIDE SEQUENCE [LARGE SCALE GENOMIC DNA]</scope>
    <source>
        <strain evidence="1 2">NL1</strain>
    </source>
</reference>
<proteinExistence type="predicted"/>
<sequence>MGKQLECPQRQSPQRLDIGIPNLDELPGTCVLVAVPFRPVTRYRTVWSQGTAKKSLSATTRGQADCRATVGSFNAALQFLPAVSTVGCHHRNESLRAHDLQFECAAPHGGTIAKCGVKTSPELRFVIEMLGSMVDCLGPPPPCPQLFPEENVGSKGGGWF</sequence>
<evidence type="ECO:0000313" key="2">
    <source>
        <dbReference type="Proteomes" id="UP000242519"/>
    </source>
</evidence>
<organism evidence="1 2">
    <name type="scientific">Diplocarpon coronariae</name>
    <dbReference type="NCBI Taxonomy" id="2795749"/>
    <lineage>
        <taxon>Eukaryota</taxon>
        <taxon>Fungi</taxon>
        <taxon>Dikarya</taxon>
        <taxon>Ascomycota</taxon>
        <taxon>Pezizomycotina</taxon>
        <taxon>Leotiomycetes</taxon>
        <taxon>Helotiales</taxon>
        <taxon>Drepanopezizaceae</taxon>
        <taxon>Diplocarpon</taxon>
    </lineage>
</organism>
<comment type="caution">
    <text evidence="1">The sequence shown here is derived from an EMBL/GenBank/DDBJ whole genome shotgun (WGS) entry which is preliminary data.</text>
</comment>
<dbReference type="EMBL" id="MZNU01000132">
    <property type="protein sequence ID" value="OWP04168.1"/>
    <property type="molecule type" value="Genomic_DNA"/>
</dbReference>
<name>A0A218Z853_9HELO</name>
<accession>A0A218Z853</accession>
<gene>
    <name evidence="1" type="ORF">B2J93_377</name>
</gene>
<keyword evidence="2" id="KW-1185">Reference proteome</keyword>
<dbReference type="AlphaFoldDB" id="A0A218Z853"/>